<dbReference type="PANTHER" id="PTHR34001">
    <property type="entry name" value="BLL7405 PROTEIN"/>
    <property type="match status" value="1"/>
</dbReference>
<evidence type="ECO:0000256" key="5">
    <source>
        <dbReference type="SAM" id="SignalP"/>
    </source>
</evidence>
<comment type="similarity">
    <text evidence="4">Belongs to the Omp25/RopB family.</text>
</comment>
<name>A0A3D9FHF4_9SPHN</name>
<proteinExistence type="inferred from homology"/>
<dbReference type="InterPro" id="IPR027385">
    <property type="entry name" value="Beta-barrel_OMP"/>
</dbReference>
<dbReference type="Proteomes" id="UP000256310">
    <property type="component" value="Unassembled WGS sequence"/>
</dbReference>
<reference evidence="7 8" key="1">
    <citation type="submission" date="2018-07" db="EMBL/GenBank/DDBJ databases">
        <title>Genomic Encyclopedia of Type Strains, Phase IV (KMG-IV): sequencing the most valuable type-strain genomes for metagenomic binning, comparative biology and taxonomic classification.</title>
        <authorList>
            <person name="Goeker M."/>
        </authorList>
    </citation>
    <scope>NUCLEOTIDE SEQUENCE [LARGE SCALE GENOMIC DNA]</scope>
    <source>
        <strain evidence="7 8">DSM 26725</strain>
    </source>
</reference>
<evidence type="ECO:0000256" key="1">
    <source>
        <dbReference type="ARBA" id="ARBA00004370"/>
    </source>
</evidence>
<comment type="caution">
    <text evidence="7">The sequence shown here is derived from an EMBL/GenBank/DDBJ whole genome shotgun (WGS) entry which is preliminary data.</text>
</comment>
<evidence type="ECO:0000259" key="6">
    <source>
        <dbReference type="Pfam" id="PF13505"/>
    </source>
</evidence>
<dbReference type="AlphaFoldDB" id="A0A3D9FHF4"/>
<dbReference type="Pfam" id="PF13505">
    <property type="entry name" value="OMP_b-brl"/>
    <property type="match status" value="1"/>
</dbReference>
<dbReference type="InterPro" id="IPR051692">
    <property type="entry name" value="OMP-like"/>
</dbReference>
<feature type="chain" id="PRO_5017782121" evidence="5">
    <location>
        <begin position="21"/>
        <end position="225"/>
    </location>
</feature>
<sequence length="225" mass="23583">MRTVLFSAILLSGISAPALAQSNTDAFTGFRLEAIGGYDSTSADNDGDFSPGTQDRFDDGSGEGLDGFLYGAGVGYDFAVGGAVLGIEGEITDSTAGETDNGAFGAGSRASFEAERDLYIGARVGVPLSSQALLYAKGGYTNARFGLDADDGAGFSEDYSATLDGFRVGAGVEYLFGRNVYGKVEYRYSNYSDLEVDVADTNINFADFDVNTDRHQVVAGVGIRF</sequence>
<dbReference type="GO" id="GO:0016020">
    <property type="term" value="C:membrane"/>
    <property type="evidence" value="ECO:0007669"/>
    <property type="project" value="UniProtKB-SubCell"/>
</dbReference>
<evidence type="ECO:0000256" key="4">
    <source>
        <dbReference type="ARBA" id="ARBA00038306"/>
    </source>
</evidence>
<dbReference type="RefSeq" id="WP_116236526.1">
    <property type="nucleotide sequence ID" value="NZ_QRDP01000004.1"/>
</dbReference>
<evidence type="ECO:0000256" key="3">
    <source>
        <dbReference type="ARBA" id="ARBA00023136"/>
    </source>
</evidence>
<protein>
    <submittedName>
        <fullName evidence="7">Outer membrane immunogenic protein</fullName>
    </submittedName>
</protein>
<dbReference type="Gene3D" id="2.40.160.20">
    <property type="match status" value="1"/>
</dbReference>
<dbReference type="EMBL" id="QRDP01000004">
    <property type="protein sequence ID" value="RED17229.1"/>
    <property type="molecule type" value="Genomic_DNA"/>
</dbReference>
<evidence type="ECO:0000256" key="2">
    <source>
        <dbReference type="ARBA" id="ARBA00022729"/>
    </source>
</evidence>
<feature type="domain" description="Outer membrane protein beta-barrel" evidence="6">
    <location>
        <begin position="6"/>
        <end position="225"/>
    </location>
</feature>
<gene>
    <name evidence="7" type="ORF">DFR46_2268</name>
</gene>
<accession>A0A3D9FHF4</accession>
<evidence type="ECO:0000313" key="8">
    <source>
        <dbReference type="Proteomes" id="UP000256310"/>
    </source>
</evidence>
<keyword evidence="8" id="KW-1185">Reference proteome</keyword>
<dbReference type="OrthoDB" id="8222426at2"/>
<dbReference type="SUPFAM" id="SSF56925">
    <property type="entry name" value="OMPA-like"/>
    <property type="match status" value="1"/>
</dbReference>
<feature type="signal peptide" evidence="5">
    <location>
        <begin position="1"/>
        <end position="20"/>
    </location>
</feature>
<comment type="subcellular location">
    <subcellularLocation>
        <location evidence="1">Membrane</location>
    </subcellularLocation>
</comment>
<organism evidence="7 8">
    <name type="scientific">Parasphingopyxis lamellibrachiae</name>
    <dbReference type="NCBI Taxonomy" id="680125"/>
    <lineage>
        <taxon>Bacteria</taxon>
        <taxon>Pseudomonadati</taxon>
        <taxon>Pseudomonadota</taxon>
        <taxon>Alphaproteobacteria</taxon>
        <taxon>Sphingomonadales</taxon>
        <taxon>Sphingomonadaceae</taxon>
        <taxon>Parasphingopyxis</taxon>
    </lineage>
</organism>
<keyword evidence="2 5" id="KW-0732">Signal</keyword>
<dbReference type="PANTHER" id="PTHR34001:SF3">
    <property type="entry name" value="BLL7405 PROTEIN"/>
    <property type="match status" value="1"/>
</dbReference>
<dbReference type="InterPro" id="IPR011250">
    <property type="entry name" value="OMP/PagP_B-barrel"/>
</dbReference>
<evidence type="ECO:0000313" key="7">
    <source>
        <dbReference type="EMBL" id="RED17229.1"/>
    </source>
</evidence>
<keyword evidence="3" id="KW-0472">Membrane</keyword>